<evidence type="ECO:0000256" key="1">
    <source>
        <dbReference type="SAM" id="MobiDB-lite"/>
    </source>
</evidence>
<evidence type="ECO:0000313" key="4">
    <source>
        <dbReference type="Proteomes" id="UP000199214"/>
    </source>
</evidence>
<keyword evidence="4" id="KW-1185">Reference proteome</keyword>
<dbReference type="OrthoDB" id="9786294at2"/>
<dbReference type="Gene3D" id="1.10.287.110">
    <property type="entry name" value="DnaJ domain"/>
    <property type="match status" value="1"/>
</dbReference>
<dbReference type="SUPFAM" id="SSF46565">
    <property type="entry name" value="Chaperone J-domain"/>
    <property type="match status" value="1"/>
</dbReference>
<sequence length="199" mass="22461">MSIRKDRPQTRFHGRVENSQRACDHPGCAEAGEFRAPPLDGPGSGDAPPRFRWFCLDHVRAFNAGYNYFEGMSADEIHRAQSPTAGWERETRAFARAGQGDQPPRWADYADPLDAIGARFRRTTAPERRDGKPLSGEDRRSLDTLGLAPDADRAALRKRYSELVRKYHPDRNGGDRSHEERLTKVIAAYQQLRQAPAFA</sequence>
<accession>A0A1H7MI86</accession>
<dbReference type="InterPro" id="IPR036869">
    <property type="entry name" value="J_dom_sf"/>
</dbReference>
<reference evidence="4" key="1">
    <citation type="submission" date="2016-10" db="EMBL/GenBank/DDBJ databases">
        <authorList>
            <person name="Varghese N."/>
            <person name="Submissions S."/>
        </authorList>
    </citation>
    <scope>NUCLEOTIDE SEQUENCE [LARGE SCALE GENOMIC DNA]</scope>
    <source>
        <strain evidence="4">JS21-1</strain>
    </source>
</reference>
<dbReference type="SMART" id="SM00271">
    <property type="entry name" value="DnaJ"/>
    <property type="match status" value="1"/>
</dbReference>
<gene>
    <name evidence="3" type="ORF">SAMN05216382_1496</name>
</gene>
<name>A0A1H7MI86_9SPHN</name>
<dbReference type="STRING" id="1855283.SAMN05216382_1496"/>
<organism evidence="3 4">
    <name type="scientific">Sphingomonas palmae</name>
    <dbReference type="NCBI Taxonomy" id="1855283"/>
    <lineage>
        <taxon>Bacteria</taxon>
        <taxon>Pseudomonadati</taxon>
        <taxon>Pseudomonadota</taxon>
        <taxon>Alphaproteobacteria</taxon>
        <taxon>Sphingomonadales</taxon>
        <taxon>Sphingomonadaceae</taxon>
        <taxon>Sphingomonas</taxon>
    </lineage>
</organism>
<dbReference type="AlphaFoldDB" id="A0A1H7MI86"/>
<dbReference type="CDD" id="cd06257">
    <property type="entry name" value="DnaJ"/>
    <property type="match status" value="1"/>
</dbReference>
<evidence type="ECO:0000313" key="3">
    <source>
        <dbReference type="EMBL" id="SEL10618.1"/>
    </source>
</evidence>
<dbReference type="Proteomes" id="UP000199214">
    <property type="component" value="Unassembled WGS sequence"/>
</dbReference>
<feature type="compositionally biased region" description="Basic and acidic residues" evidence="1">
    <location>
        <begin position="124"/>
        <end position="142"/>
    </location>
</feature>
<dbReference type="Pfam" id="PF00226">
    <property type="entry name" value="DnaJ"/>
    <property type="match status" value="1"/>
</dbReference>
<protein>
    <submittedName>
        <fullName evidence="3">DnaJ domain-containing protein</fullName>
    </submittedName>
</protein>
<feature type="region of interest" description="Disordered" evidence="1">
    <location>
        <begin position="1"/>
        <end position="24"/>
    </location>
</feature>
<dbReference type="PRINTS" id="PR00625">
    <property type="entry name" value="JDOMAIN"/>
</dbReference>
<proteinExistence type="predicted"/>
<dbReference type="InterPro" id="IPR001623">
    <property type="entry name" value="DnaJ_domain"/>
</dbReference>
<feature type="region of interest" description="Disordered" evidence="1">
    <location>
        <begin position="123"/>
        <end position="143"/>
    </location>
</feature>
<dbReference type="EMBL" id="FNZZ01000002">
    <property type="protein sequence ID" value="SEL10618.1"/>
    <property type="molecule type" value="Genomic_DNA"/>
</dbReference>
<evidence type="ECO:0000259" key="2">
    <source>
        <dbReference type="PROSITE" id="PS50076"/>
    </source>
</evidence>
<dbReference type="PROSITE" id="PS50076">
    <property type="entry name" value="DNAJ_2"/>
    <property type="match status" value="1"/>
</dbReference>
<feature type="domain" description="J" evidence="2">
    <location>
        <begin position="140"/>
        <end position="197"/>
    </location>
</feature>